<evidence type="ECO:0000313" key="2">
    <source>
        <dbReference type="EMBL" id="MBD3930016.1"/>
    </source>
</evidence>
<keyword evidence="1" id="KW-0812">Transmembrane</keyword>
<evidence type="ECO:0000256" key="1">
    <source>
        <dbReference type="SAM" id="Phobius"/>
    </source>
</evidence>
<organism evidence="2 3">
    <name type="scientific">Streptomyces chumphonensis</name>
    <dbReference type="NCBI Taxonomy" id="1214925"/>
    <lineage>
        <taxon>Bacteria</taxon>
        <taxon>Bacillati</taxon>
        <taxon>Actinomycetota</taxon>
        <taxon>Actinomycetes</taxon>
        <taxon>Kitasatosporales</taxon>
        <taxon>Streptomycetaceae</taxon>
        <taxon>Streptomyces</taxon>
    </lineage>
</organism>
<dbReference type="NCBIfam" id="NF033218">
    <property type="entry name" value="anchor_AmaP"/>
    <property type="match status" value="1"/>
</dbReference>
<proteinExistence type="predicted"/>
<dbReference type="Proteomes" id="UP000632289">
    <property type="component" value="Unassembled WGS sequence"/>
</dbReference>
<evidence type="ECO:0000313" key="3">
    <source>
        <dbReference type="Proteomes" id="UP000632289"/>
    </source>
</evidence>
<accession>A0A927IBA7</accession>
<dbReference type="RefSeq" id="WP_191207335.1">
    <property type="nucleotide sequence ID" value="NZ_BAABKL010000025.1"/>
</dbReference>
<protein>
    <submittedName>
        <fullName evidence="2">Alkaline shock response membrane anchor protein AmaP</fullName>
    </submittedName>
</protein>
<comment type="caution">
    <text evidence="2">The sequence shown here is derived from an EMBL/GenBank/DDBJ whole genome shotgun (WGS) entry which is preliminary data.</text>
</comment>
<keyword evidence="1" id="KW-1133">Transmembrane helix</keyword>
<dbReference type="EMBL" id="JACXYU010000001">
    <property type="protein sequence ID" value="MBD3930016.1"/>
    <property type="molecule type" value="Genomic_DNA"/>
</dbReference>
<keyword evidence="1" id="KW-0472">Membrane</keyword>
<gene>
    <name evidence="2" type="primary">amaP</name>
    <name evidence="2" type="ORF">IF129_00315</name>
</gene>
<reference evidence="2" key="1">
    <citation type="submission" date="2020-09" db="EMBL/GenBank/DDBJ databases">
        <title>Secondary metabolite and genome analysis of marine Streptomyces chumphonensis KK1-2T.</title>
        <authorList>
            <person name="Phongsopitanun W."/>
            <person name="Kanchanasin P."/>
            <person name="Pittayakhajonwut P."/>
            <person name="Suwanborirux K."/>
            <person name="Tanasupawat S."/>
        </authorList>
    </citation>
    <scope>NUCLEOTIDE SEQUENCE</scope>
    <source>
        <strain evidence="2">KK1-2</strain>
    </source>
</reference>
<feature type="transmembrane region" description="Helical" evidence="1">
    <location>
        <begin position="66"/>
        <end position="87"/>
    </location>
</feature>
<sequence length="198" mass="21262">MLRTVNRVLLALTGLALLGLGAAGLAGGTDLFRRLDVTPPDGYSWRNPDEVLLTREDRTQWTDESWWWPVVLSVLGVLLVVALWWLIAQLRSRRVAAVLVDSGDGAGAAVRGSALADVIAAETEELPGVRGARTRLVGRRRAPRARVGVLVGADARPAGLVRALHRGPLEHARASAGLESLPAEARLRGARGRPERLT</sequence>
<name>A0A927IBA7_9ACTN</name>
<keyword evidence="3" id="KW-1185">Reference proteome</keyword>
<dbReference type="AlphaFoldDB" id="A0A927IBA7"/>